<feature type="domain" description="Dynamin N-terminal" evidence="7">
    <location>
        <begin position="180"/>
        <end position="374"/>
    </location>
</feature>
<dbReference type="PANTHER" id="PTHR10465">
    <property type="entry name" value="TRANSMEMBRANE GTPASE FZO1"/>
    <property type="match status" value="1"/>
</dbReference>
<dbReference type="PANTHER" id="PTHR10465:SF0">
    <property type="entry name" value="SARCALUMENIN"/>
    <property type="match status" value="1"/>
</dbReference>
<evidence type="ECO:0000259" key="7">
    <source>
        <dbReference type="Pfam" id="PF00350"/>
    </source>
</evidence>
<proteinExistence type="predicted"/>
<keyword evidence="8" id="KW-0067">ATP-binding</keyword>
<dbReference type="InterPro" id="IPR027094">
    <property type="entry name" value="Mitofusin_fam"/>
</dbReference>
<feature type="coiled-coil region" evidence="6">
    <location>
        <begin position="700"/>
        <end position="738"/>
    </location>
</feature>
<reference evidence="8 9" key="1">
    <citation type="submission" date="2019-07" db="EMBL/GenBank/DDBJ databases">
        <title>Rapid identification of Enteric Bacteria from Whole Genome Sequences (WGS) using Average Nucleotide Identity (ANI).</title>
        <authorList>
            <person name="Lane C."/>
        </authorList>
    </citation>
    <scope>NUCLEOTIDE SEQUENCE [LARGE SCALE GENOMIC DNA]</scope>
    <source>
        <strain evidence="8 9">2016D-0084</strain>
    </source>
</reference>
<evidence type="ECO:0000256" key="1">
    <source>
        <dbReference type="ARBA" id="ARBA00004370"/>
    </source>
</evidence>
<evidence type="ECO:0000256" key="4">
    <source>
        <dbReference type="ARBA" id="ARBA00023134"/>
    </source>
</evidence>
<keyword evidence="2" id="KW-0547">Nucleotide-binding</keyword>
<evidence type="ECO:0000313" key="8">
    <source>
        <dbReference type="EMBL" id="TXE88364.1"/>
    </source>
</evidence>
<evidence type="ECO:0000313" key="9">
    <source>
        <dbReference type="Proteomes" id="UP000321629"/>
    </source>
</evidence>
<dbReference type="GO" id="GO:0005524">
    <property type="term" value="F:ATP binding"/>
    <property type="evidence" value="ECO:0007669"/>
    <property type="project" value="UniProtKB-KW"/>
</dbReference>
<dbReference type="InterPro" id="IPR027417">
    <property type="entry name" value="P-loop_NTPase"/>
</dbReference>
<feature type="coiled-coil region" evidence="6">
    <location>
        <begin position="485"/>
        <end position="519"/>
    </location>
</feature>
<accession>A0A5C7DW11</accession>
<keyword evidence="5" id="KW-0472">Membrane</keyword>
<dbReference type="GO" id="GO:0003924">
    <property type="term" value="F:GTPase activity"/>
    <property type="evidence" value="ECO:0007669"/>
    <property type="project" value="InterPro"/>
</dbReference>
<gene>
    <name evidence="8" type="ORF">FPD38_03435</name>
</gene>
<evidence type="ECO:0000256" key="3">
    <source>
        <dbReference type="ARBA" id="ARBA00022801"/>
    </source>
</evidence>
<dbReference type="GO" id="GO:0016020">
    <property type="term" value="C:membrane"/>
    <property type="evidence" value="ECO:0007669"/>
    <property type="project" value="UniProtKB-SubCell"/>
</dbReference>
<dbReference type="EMBL" id="VOWJ01000021">
    <property type="protein sequence ID" value="TXE88364.1"/>
    <property type="molecule type" value="Genomic_DNA"/>
</dbReference>
<dbReference type="CDD" id="cd09912">
    <property type="entry name" value="DLP_2"/>
    <property type="match status" value="1"/>
</dbReference>
<keyword evidence="3" id="KW-0378">Hydrolase</keyword>
<evidence type="ECO:0000256" key="5">
    <source>
        <dbReference type="ARBA" id="ARBA00023136"/>
    </source>
</evidence>
<dbReference type="SUPFAM" id="SSF52540">
    <property type="entry name" value="P-loop containing nucleoside triphosphate hydrolases"/>
    <property type="match status" value="1"/>
</dbReference>
<keyword evidence="4" id="KW-0342">GTP-binding</keyword>
<evidence type="ECO:0000256" key="2">
    <source>
        <dbReference type="ARBA" id="ARBA00022741"/>
    </source>
</evidence>
<organism evidence="8 9">
    <name type="scientific">Campylobacter volucris</name>
    <dbReference type="NCBI Taxonomy" id="1031542"/>
    <lineage>
        <taxon>Bacteria</taxon>
        <taxon>Pseudomonadati</taxon>
        <taxon>Campylobacterota</taxon>
        <taxon>Epsilonproteobacteria</taxon>
        <taxon>Campylobacterales</taxon>
        <taxon>Campylobacteraceae</taxon>
        <taxon>Campylobacter</taxon>
    </lineage>
</organism>
<comment type="caution">
    <text evidence="8">The sequence shown here is derived from an EMBL/GenBank/DDBJ whole genome shotgun (WGS) entry which is preliminary data.</text>
</comment>
<name>A0A5C7DW11_9BACT</name>
<dbReference type="InterPro" id="IPR045063">
    <property type="entry name" value="Dynamin_N"/>
</dbReference>
<dbReference type="AlphaFoldDB" id="A0A5C7DW11"/>
<evidence type="ECO:0000256" key="6">
    <source>
        <dbReference type="SAM" id="Coils"/>
    </source>
</evidence>
<dbReference type="RefSeq" id="WP_147555392.1">
    <property type="nucleotide sequence ID" value="NZ_VOWJ01000021.1"/>
</dbReference>
<dbReference type="GO" id="GO:0005525">
    <property type="term" value="F:GTP binding"/>
    <property type="evidence" value="ECO:0007669"/>
    <property type="project" value="UniProtKB-KW"/>
</dbReference>
<sequence length="739" mass="86239">MSLKETNNPSPQEKGAIKTLLKQIWQNYSVFLNTNCMFEQNVIDTQKAAIILSTNLNNYERFSALKEFKKIIKDLNLRLDLYNIQYAQVCFINALKLAMIDKNEVLKFLENLQKITDNSLMYVFILGMDSVKKDYKKEIFNAHQNLDLINQNLQNLCKDENTKKTLQESLLKFAQVDFSIAVTGVVNAGKSSMLNALLKKNFLGVSNVPETANLTILKYGQNQKAKIYFWNQQEWQNILKSSTNKEDMLNLLKELKHDFNLDEYIKEENKIIEVDFDLLKEYTSAKNKISALIKQIEIYSLLDFLKDNVCIVDTPGLDDIIIQRELLTKEYIQKADFLIHLMNASQSLSQKDCDFIIECLLTSRVSKLLIVLTKADLLSEKDLQEVVAYTKNKLKESLKAKNLDVNLILNIECICISSKFANDFYQKNEGNLEKSNILSLENLIHKSLYEKNTIAMQAYKKELLLITNLLIQKIDTENKMLNFKNYELGEENQKLIDEFKNLQNKLEQVKEELEHIFTLKDDGKDETSTLLRLLAKKLQEKIIDELKYNQNNKKKNDISRLNTIIETTLKDGIFDLLRELKYESQLKLDEIKNNLSLKYDFLNDILKSNHSDFKNLVQEKIDNIFNNDILFNLKASLIESIHQTNDIYKLHLEQQILDKLNELNIQNLAQNIKNNQEFIILLKTKLAQYEKEQELKFKDLKELILSVENNEQKSKELLNQNQKTLEQLQNLKMELLNAK</sequence>
<protein>
    <submittedName>
        <fullName evidence="8">ATP-binding protein</fullName>
    </submittedName>
</protein>
<keyword evidence="6" id="KW-0175">Coiled coil</keyword>
<dbReference type="Gene3D" id="3.40.50.300">
    <property type="entry name" value="P-loop containing nucleotide triphosphate hydrolases"/>
    <property type="match status" value="1"/>
</dbReference>
<dbReference type="Proteomes" id="UP000321629">
    <property type="component" value="Unassembled WGS sequence"/>
</dbReference>
<dbReference type="Pfam" id="PF00350">
    <property type="entry name" value="Dynamin_N"/>
    <property type="match status" value="1"/>
</dbReference>
<comment type="subcellular location">
    <subcellularLocation>
        <location evidence="1">Membrane</location>
    </subcellularLocation>
</comment>